<sequence>MAYGGSMDREKSVSAGNAVAKALRVLQAVARPELPHRLKDIAECAGVSKASTHRILATLTEEGYVVADGEGRYGVGFQLRALAAQVFSDDSVGIDAVLRALQQRLGQAVHLAVLSGDHATYTHKVDPGHAYRIATEVGTPLPLHASAAGKVLLAHLPEAESEKLMDRAGLPARTPHTLTDRAGLRAELDRVRKRGYATEYEEADEAVCSLAAPVLDPEGYPVGAVSVSSLVFLVTREQLPGFAPAVCQAAQEVSRRL</sequence>
<reference evidence="10 11" key="1">
    <citation type="submission" date="2018-06" db="EMBL/GenBank/DDBJ databases">
        <title>Streptomyces reniochalinae sp. nov. and Streptomyces diacarnus sp. nov. from marine sponges.</title>
        <authorList>
            <person name="Li L."/>
        </authorList>
    </citation>
    <scope>NUCLEOTIDE SEQUENCE [LARGE SCALE GENOMIC DNA]</scope>
    <source>
        <strain evidence="10 11">LHW50302</strain>
    </source>
</reference>
<dbReference type="PANTHER" id="PTHR30136">
    <property type="entry name" value="HELIX-TURN-HELIX TRANSCRIPTIONAL REGULATOR, ICLR FAMILY"/>
    <property type="match status" value="1"/>
</dbReference>
<dbReference type="InterPro" id="IPR036390">
    <property type="entry name" value="WH_DNA-bd_sf"/>
</dbReference>
<keyword evidence="11" id="KW-1185">Reference proteome</keyword>
<keyword evidence="2" id="KW-0805">Transcription regulation</keyword>
<dbReference type="InterPro" id="IPR036388">
    <property type="entry name" value="WH-like_DNA-bd_sf"/>
</dbReference>
<evidence type="ECO:0000259" key="8">
    <source>
        <dbReference type="PROSITE" id="PS51077"/>
    </source>
</evidence>
<dbReference type="PROSITE" id="PS51077">
    <property type="entry name" value="HTH_ICLR"/>
    <property type="match status" value="1"/>
</dbReference>
<dbReference type="Gene3D" id="1.10.10.10">
    <property type="entry name" value="Winged helix-like DNA-binding domain superfamily/Winged helix DNA-binding domain"/>
    <property type="match status" value="1"/>
</dbReference>
<accession>A0A367EJH0</accession>
<dbReference type="OrthoDB" id="8479143at2"/>
<evidence type="ECO:0000313" key="11">
    <source>
        <dbReference type="Proteomes" id="UP000253507"/>
    </source>
</evidence>
<evidence type="ECO:0000259" key="9">
    <source>
        <dbReference type="PROSITE" id="PS51078"/>
    </source>
</evidence>
<comment type="caution">
    <text evidence="10">The sequence shown here is derived from an EMBL/GenBank/DDBJ whole genome shotgun (WGS) entry which is preliminary data.</text>
</comment>
<evidence type="ECO:0000256" key="2">
    <source>
        <dbReference type="ARBA" id="ARBA00023015"/>
    </source>
</evidence>
<evidence type="ECO:0000256" key="7">
    <source>
        <dbReference type="ARBA" id="ARBA00070406"/>
    </source>
</evidence>
<dbReference type="EMBL" id="QOIM01000036">
    <property type="protein sequence ID" value="RCG17517.1"/>
    <property type="molecule type" value="Genomic_DNA"/>
</dbReference>
<evidence type="ECO:0000256" key="3">
    <source>
        <dbReference type="ARBA" id="ARBA00023125"/>
    </source>
</evidence>
<evidence type="ECO:0000256" key="6">
    <source>
        <dbReference type="ARBA" id="ARBA00058938"/>
    </source>
</evidence>
<keyword evidence="1" id="KW-0319">Glycerol metabolism</keyword>
<dbReference type="AlphaFoldDB" id="A0A367EJH0"/>
<evidence type="ECO:0000256" key="4">
    <source>
        <dbReference type="ARBA" id="ARBA00023159"/>
    </source>
</evidence>
<feature type="domain" description="HTH iclR-type" evidence="8">
    <location>
        <begin position="16"/>
        <end position="77"/>
    </location>
</feature>
<keyword evidence="4" id="KW-0010">Activator</keyword>
<feature type="domain" description="IclR-ED" evidence="9">
    <location>
        <begin position="78"/>
        <end position="257"/>
    </location>
</feature>
<dbReference type="Proteomes" id="UP000253507">
    <property type="component" value="Unassembled WGS sequence"/>
</dbReference>
<name>A0A367EJH0_9ACTN</name>
<evidence type="ECO:0000313" key="10">
    <source>
        <dbReference type="EMBL" id="RCG17517.1"/>
    </source>
</evidence>
<evidence type="ECO:0000256" key="1">
    <source>
        <dbReference type="ARBA" id="ARBA00022798"/>
    </source>
</evidence>
<evidence type="ECO:0000256" key="5">
    <source>
        <dbReference type="ARBA" id="ARBA00023163"/>
    </source>
</evidence>
<dbReference type="GO" id="GO:0006071">
    <property type="term" value="P:glycerol metabolic process"/>
    <property type="evidence" value="ECO:0007669"/>
    <property type="project" value="UniProtKB-KW"/>
</dbReference>
<dbReference type="Pfam" id="PF09339">
    <property type="entry name" value="HTH_IclR"/>
    <property type="match status" value="1"/>
</dbReference>
<dbReference type="InterPro" id="IPR014757">
    <property type="entry name" value="Tscrpt_reg_IclR_C"/>
</dbReference>
<dbReference type="SUPFAM" id="SSF55781">
    <property type="entry name" value="GAF domain-like"/>
    <property type="match status" value="1"/>
</dbReference>
<dbReference type="Pfam" id="PF01614">
    <property type="entry name" value="IclR_C"/>
    <property type="match status" value="1"/>
</dbReference>
<keyword evidence="5" id="KW-0804">Transcription</keyword>
<dbReference type="GO" id="GO:0003677">
    <property type="term" value="F:DNA binding"/>
    <property type="evidence" value="ECO:0007669"/>
    <property type="project" value="UniProtKB-KW"/>
</dbReference>
<dbReference type="SMART" id="SM00346">
    <property type="entry name" value="HTH_ICLR"/>
    <property type="match status" value="1"/>
</dbReference>
<organism evidence="10 11">
    <name type="scientific">Streptomyces reniochalinae</name>
    <dbReference type="NCBI Taxonomy" id="2250578"/>
    <lineage>
        <taxon>Bacteria</taxon>
        <taxon>Bacillati</taxon>
        <taxon>Actinomycetota</taxon>
        <taxon>Actinomycetes</taxon>
        <taxon>Kitasatosporales</taxon>
        <taxon>Streptomycetaceae</taxon>
        <taxon>Streptomyces</taxon>
    </lineage>
</organism>
<dbReference type="PANTHER" id="PTHR30136:SF24">
    <property type="entry name" value="HTH-TYPE TRANSCRIPTIONAL REPRESSOR ALLR"/>
    <property type="match status" value="1"/>
</dbReference>
<dbReference type="FunFam" id="1.10.10.10:FF:000056">
    <property type="entry name" value="IclR family transcriptional regulator"/>
    <property type="match status" value="1"/>
</dbReference>
<comment type="function">
    <text evidence="6">May be an activator protein for the gylABX operon.</text>
</comment>
<dbReference type="InterPro" id="IPR029016">
    <property type="entry name" value="GAF-like_dom_sf"/>
</dbReference>
<dbReference type="GO" id="GO:0045892">
    <property type="term" value="P:negative regulation of DNA-templated transcription"/>
    <property type="evidence" value="ECO:0007669"/>
    <property type="project" value="TreeGrafter"/>
</dbReference>
<dbReference type="PROSITE" id="PS51078">
    <property type="entry name" value="ICLR_ED"/>
    <property type="match status" value="1"/>
</dbReference>
<dbReference type="SUPFAM" id="SSF46785">
    <property type="entry name" value="Winged helix' DNA-binding domain"/>
    <property type="match status" value="1"/>
</dbReference>
<dbReference type="InterPro" id="IPR005471">
    <property type="entry name" value="Tscrpt_reg_IclR_N"/>
</dbReference>
<keyword evidence="3" id="KW-0238">DNA-binding</keyword>
<gene>
    <name evidence="10" type="ORF">DQ392_16725</name>
</gene>
<dbReference type="InterPro" id="IPR050707">
    <property type="entry name" value="HTH_MetabolicPath_Reg"/>
</dbReference>
<dbReference type="Gene3D" id="3.30.450.40">
    <property type="match status" value="1"/>
</dbReference>
<dbReference type="GO" id="GO:0003700">
    <property type="term" value="F:DNA-binding transcription factor activity"/>
    <property type="evidence" value="ECO:0007669"/>
    <property type="project" value="TreeGrafter"/>
</dbReference>
<protein>
    <recommendedName>
        <fullName evidence="7">Glycerol operon regulatory protein</fullName>
    </recommendedName>
</protein>
<proteinExistence type="predicted"/>